<evidence type="ECO:0000313" key="3">
    <source>
        <dbReference type="EMBL" id="QCI98680.1"/>
    </source>
</evidence>
<name>A0A4D7E269_9HYPH</name>
<keyword evidence="2" id="KW-1133">Transmembrane helix</keyword>
<protein>
    <recommendedName>
        <fullName evidence="5">Succinoglycan biosynthesis protein exop</fullName>
    </recommendedName>
</protein>
<dbReference type="PANTHER" id="PTHR32309">
    <property type="entry name" value="TYROSINE-PROTEIN KINASE"/>
    <property type="match status" value="1"/>
</dbReference>
<dbReference type="OrthoDB" id="8346197at2"/>
<dbReference type="AlphaFoldDB" id="A0A4D7E269"/>
<keyword evidence="1" id="KW-0175">Coiled coil</keyword>
<dbReference type="InterPro" id="IPR050445">
    <property type="entry name" value="Bact_polysacc_biosynth/exp"/>
</dbReference>
<feature type="transmembrane region" description="Helical" evidence="2">
    <location>
        <begin position="413"/>
        <end position="432"/>
    </location>
</feature>
<keyword evidence="2" id="KW-0472">Membrane</keyword>
<evidence type="ECO:0000256" key="2">
    <source>
        <dbReference type="SAM" id="Phobius"/>
    </source>
</evidence>
<gene>
    <name evidence="3" type="ORF">CFBP5473_12710</name>
</gene>
<evidence type="ECO:0000313" key="4">
    <source>
        <dbReference type="Proteomes" id="UP000298545"/>
    </source>
</evidence>
<dbReference type="EMBL" id="CP039691">
    <property type="protein sequence ID" value="QCI98680.1"/>
    <property type="molecule type" value="Genomic_DNA"/>
</dbReference>
<sequence>MVLLRNRLVIPAIEGLRGKLRPAMFKRHLLSAACIVSFVAAGAFLPGIVFPPNAETYQSHAVVKVTALNGNIIETRRLAATMQQNLLSPVALTLTVSDLKLKAGDVTGADDQGRIGILLDMVLGTQEPEIPASAIEAALQNSVTIASASNDEIDITASAASPEAAQKIVDYLSRRVARDVGGDHSEPELRAVESARKALDAAEAALTGFQMRHGNDAVSRMQTLQQKMHEADINLSALAQSEHDLSQAVNTASAMKADDVLTKTLPPLPAFVSLEQVRESYGTAKLALAEVSIDHGPKHPRTIAAQAAVDAARAAAMPAMRRALESVKADLKTVAASLNEQTEEKSALEHQLGEMGTAPDELAKLEKALDKARRDYLVASEKAGPFAAPRISAAVSKPALPGIAQKDGTTSTMMAVGGGLAGLLMALFVLSFRREESEQSSEVEPVEPEAVDADPVVASQQAELVEMEPDIFHDLVEPEAEPVPVEEPETASADEPMQELTDLEAANDIPLDERVRQVLMSNRVAEEDVAKKEDGFRLPPLLAAALEGKAEHPQAETEEVKALRQELARLKARLDDVTEEKINHRRG</sequence>
<feature type="coiled-coil region" evidence="1">
    <location>
        <begin position="560"/>
        <end position="587"/>
    </location>
</feature>
<organism evidence="3 4">
    <name type="scientific">Agrobacterium larrymoorei</name>
    <dbReference type="NCBI Taxonomy" id="160699"/>
    <lineage>
        <taxon>Bacteria</taxon>
        <taxon>Pseudomonadati</taxon>
        <taxon>Pseudomonadota</taxon>
        <taxon>Alphaproteobacteria</taxon>
        <taxon>Hyphomicrobiales</taxon>
        <taxon>Rhizobiaceae</taxon>
        <taxon>Rhizobium/Agrobacterium group</taxon>
        <taxon>Agrobacterium</taxon>
    </lineage>
</organism>
<dbReference type="PANTHER" id="PTHR32309:SF31">
    <property type="entry name" value="CAPSULAR EXOPOLYSACCHARIDE FAMILY"/>
    <property type="match status" value="1"/>
</dbReference>
<keyword evidence="2" id="KW-0812">Transmembrane</keyword>
<proteinExistence type="predicted"/>
<evidence type="ECO:0000256" key="1">
    <source>
        <dbReference type="SAM" id="Coils"/>
    </source>
</evidence>
<evidence type="ECO:0008006" key="5">
    <source>
        <dbReference type="Google" id="ProtNLM"/>
    </source>
</evidence>
<feature type="coiled-coil region" evidence="1">
    <location>
        <begin position="321"/>
        <end position="382"/>
    </location>
</feature>
<dbReference type="STRING" id="1367849.GCA_000518585_00948"/>
<dbReference type="KEGG" id="alf:CFBP5473_12710"/>
<accession>A0A4D7E269</accession>
<dbReference type="Proteomes" id="UP000298545">
    <property type="component" value="Chromosome circular"/>
</dbReference>
<reference evidence="3 4" key="1">
    <citation type="submission" date="2019-04" db="EMBL/GenBank/DDBJ databases">
        <title>Complete genome sequence of Agrobacterium larrymoorei CFBP5473.</title>
        <authorList>
            <person name="Haryono M."/>
            <person name="Chou L."/>
            <person name="Lin Y.-C."/>
            <person name="Lai E.-M."/>
            <person name="Kuo C.-H."/>
        </authorList>
    </citation>
    <scope>NUCLEOTIDE SEQUENCE [LARGE SCALE GENOMIC DNA]</scope>
    <source>
        <strain evidence="3 4">CFBP5473</strain>
    </source>
</reference>
<feature type="transmembrane region" description="Helical" evidence="2">
    <location>
        <begin position="29"/>
        <end position="50"/>
    </location>
</feature>